<evidence type="ECO:0000256" key="4">
    <source>
        <dbReference type="ARBA" id="ARBA00023134"/>
    </source>
</evidence>
<evidence type="ECO:0000256" key="1">
    <source>
        <dbReference type="ARBA" id="ARBA00022723"/>
    </source>
</evidence>
<keyword evidence="2 5" id="KW-0547">Nucleotide-binding</keyword>
<comment type="similarity">
    <text evidence="5">Belongs to the TRAFAC class OBG-HflX-like GTPase superfamily. HflX GTPase family.</text>
</comment>
<dbReference type="Pfam" id="PF13167">
    <property type="entry name" value="GTP-bdg_N"/>
    <property type="match status" value="1"/>
</dbReference>
<dbReference type="PIRSF" id="PIRSF006809">
    <property type="entry name" value="GTP-binding_hflX_prd"/>
    <property type="match status" value="1"/>
</dbReference>
<evidence type="ECO:0000256" key="6">
    <source>
        <dbReference type="SAM" id="MobiDB-lite"/>
    </source>
</evidence>
<dbReference type="InterPro" id="IPR042108">
    <property type="entry name" value="GTPase_HflX_N_sf"/>
</dbReference>
<keyword evidence="1" id="KW-0479">Metal-binding</keyword>
<keyword evidence="9" id="KW-1185">Reference proteome</keyword>
<dbReference type="Gene3D" id="6.10.250.2860">
    <property type="match status" value="1"/>
</dbReference>
<sequence length="459" mass="50441">MPREVKDKPLRAIVAAVQLPSVSDVEFAASLMELRELAKTLGFEVVETFTQKRSSFDTTAYLGVGKREELRAYVSGELSMPGAESVEEIDAILVDHEISPSQARNLEIEVGCEVMDRTMVILEIFHRNARTPAARAQVEIARLGYMAPRLREAAKLAGPQGRQRSGTGGRGAGESHTELDRRKIRDRIAALELEILAMNAARETQRSRRIGRQNIANVALVGYTNAGKSTLMRALTGSEVLVANKLFATLDTTVRALYPESVPRVLVSDTVGFIKNLPHGLVASFKSTLDEALDASLLLHVIDASDPGFERQREVTDKVLEEIDAQALPRIRVFNKIDFVGAGLPPDEALAAQQACTQQLREQYPDCVVMSARNPQDVARLHAQIVAFFQRDLVEDSLFLPWSAQQLRKDIYERCEVLDEQADEAGAHFRVRGEAAELERLHALLAPAGDAAGDGQAAD</sequence>
<comment type="caution">
    <text evidence="8">The sequence shown here is derived from an EMBL/GenBank/DDBJ whole genome shotgun (WGS) entry which is preliminary data.</text>
</comment>
<dbReference type="SUPFAM" id="SSF52540">
    <property type="entry name" value="P-loop containing nucleoside triphosphate hydrolases"/>
    <property type="match status" value="1"/>
</dbReference>
<dbReference type="Pfam" id="PF01926">
    <property type="entry name" value="MMR_HSR1"/>
    <property type="match status" value="1"/>
</dbReference>
<keyword evidence="3" id="KW-0460">Magnesium</keyword>
<dbReference type="Pfam" id="PF16360">
    <property type="entry name" value="GTP-bdg_M"/>
    <property type="match status" value="1"/>
</dbReference>
<evidence type="ECO:0000313" key="8">
    <source>
        <dbReference type="EMBL" id="MEN3070397.1"/>
    </source>
</evidence>
<comment type="subcellular location">
    <subcellularLocation>
        <location evidence="5">Cytoplasm</location>
    </subcellularLocation>
    <text evidence="5">May associate with membranes.</text>
</comment>
<dbReference type="InterPro" id="IPR027417">
    <property type="entry name" value="P-loop_NTPase"/>
</dbReference>
<reference evidence="8 9" key="1">
    <citation type="journal article" date="2018" name="Int. J. Syst. Evol. Microbiol.">
        <title>Uliginosibacterium sediminicola sp. nov., isolated from freshwater sediment.</title>
        <authorList>
            <person name="Hwang W.M."/>
            <person name="Kim S.M."/>
            <person name="Kang K."/>
            <person name="Ahn T.Y."/>
        </authorList>
    </citation>
    <scope>NUCLEOTIDE SEQUENCE [LARGE SCALE GENOMIC DNA]</scope>
    <source>
        <strain evidence="8 9">M1-21</strain>
    </source>
</reference>
<dbReference type="RefSeq" id="WP_345921174.1">
    <property type="nucleotide sequence ID" value="NZ_JBDIVE010000012.1"/>
</dbReference>
<comment type="subunit">
    <text evidence="5">Monomer. Associates with the 50S ribosomal subunit.</text>
</comment>
<dbReference type="InterPro" id="IPR030394">
    <property type="entry name" value="G_HFLX_dom"/>
</dbReference>
<dbReference type="InterPro" id="IPR032305">
    <property type="entry name" value="GTP-bd_M"/>
</dbReference>
<dbReference type="Gene3D" id="3.40.50.11060">
    <property type="entry name" value="GTPase HflX, N-terminal domain"/>
    <property type="match status" value="1"/>
</dbReference>
<dbReference type="Proteomes" id="UP001410394">
    <property type="component" value="Unassembled WGS sequence"/>
</dbReference>
<dbReference type="PANTHER" id="PTHR10229:SF0">
    <property type="entry name" value="GTP-BINDING PROTEIN 6-RELATED"/>
    <property type="match status" value="1"/>
</dbReference>
<dbReference type="InterPro" id="IPR025121">
    <property type="entry name" value="GTPase_HflX_N"/>
</dbReference>
<dbReference type="Gene3D" id="3.40.50.300">
    <property type="entry name" value="P-loop containing nucleotide triphosphate hydrolases"/>
    <property type="match status" value="1"/>
</dbReference>
<dbReference type="NCBIfam" id="TIGR03156">
    <property type="entry name" value="GTP_HflX"/>
    <property type="match status" value="1"/>
</dbReference>
<dbReference type="PRINTS" id="PR00326">
    <property type="entry name" value="GTP1OBG"/>
</dbReference>
<dbReference type="EMBL" id="JBDIVE010000012">
    <property type="protein sequence ID" value="MEN3070397.1"/>
    <property type="molecule type" value="Genomic_DNA"/>
</dbReference>
<evidence type="ECO:0000256" key="3">
    <source>
        <dbReference type="ARBA" id="ARBA00022842"/>
    </source>
</evidence>
<feature type="region of interest" description="Disordered" evidence="6">
    <location>
        <begin position="154"/>
        <end position="179"/>
    </location>
</feature>
<dbReference type="HAMAP" id="MF_00900">
    <property type="entry name" value="GTPase_HflX"/>
    <property type="match status" value="1"/>
</dbReference>
<name>A0ABU9Z352_9RHOO</name>
<keyword evidence="5" id="KW-0963">Cytoplasm</keyword>
<dbReference type="PANTHER" id="PTHR10229">
    <property type="entry name" value="GTP-BINDING PROTEIN HFLX"/>
    <property type="match status" value="1"/>
</dbReference>
<dbReference type="InterPro" id="IPR016496">
    <property type="entry name" value="GTPase_HflX"/>
</dbReference>
<gene>
    <name evidence="5 8" type="primary">hflX</name>
    <name evidence="8" type="ORF">ABDB84_18070</name>
</gene>
<evidence type="ECO:0000313" key="9">
    <source>
        <dbReference type="Proteomes" id="UP001410394"/>
    </source>
</evidence>
<dbReference type="PROSITE" id="PS51705">
    <property type="entry name" value="G_HFLX"/>
    <property type="match status" value="1"/>
</dbReference>
<proteinExistence type="inferred from homology"/>
<dbReference type="CDD" id="cd01878">
    <property type="entry name" value="HflX"/>
    <property type="match status" value="1"/>
</dbReference>
<evidence type="ECO:0000259" key="7">
    <source>
        <dbReference type="PROSITE" id="PS51705"/>
    </source>
</evidence>
<evidence type="ECO:0000256" key="2">
    <source>
        <dbReference type="ARBA" id="ARBA00022741"/>
    </source>
</evidence>
<dbReference type="InterPro" id="IPR006073">
    <property type="entry name" value="GTP-bd"/>
</dbReference>
<keyword evidence="4 5" id="KW-0342">GTP-binding</keyword>
<comment type="function">
    <text evidence="5">GTPase that associates with the 50S ribosomal subunit and may have a role during protein synthesis or ribosome biogenesis.</text>
</comment>
<protein>
    <recommendedName>
        <fullName evidence="5">GTPase HflX</fullName>
    </recommendedName>
    <alternativeName>
        <fullName evidence="5">GTP-binding protein HflX</fullName>
    </alternativeName>
</protein>
<feature type="domain" description="Hflx-type G" evidence="7">
    <location>
        <begin position="216"/>
        <end position="393"/>
    </location>
</feature>
<organism evidence="8 9">
    <name type="scientific">Uliginosibacterium sediminicola</name>
    <dbReference type="NCBI Taxonomy" id="2024550"/>
    <lineage>
        <taxon>Bacteria</taxon>
        <taxon>Pseudomonadati</taxon>
        <taxon>Pseudomonadota</taxon>
        <taxon>Betaproteobacteria</taxon>
        <taxon>Rhodocyclales</taxon>
        <taxon>Zoogloeaceae</taxon>
        <taxon>Uliginosibacterium</taxon>
    </lineage>
</organism>
<evidence type="ECO:0000256" key="5">
    <source>
        <dbReference type="HAMAP-Rule" id="MF_00900"/>
    </source>
</evidence>
<accession>A0ABU9Z352</accession>